<dbReference type="PANTHER" id="PTHR23028">
    <property type="entry name" value="ACETYLTRANSFERASE"/>
    <property type="match status" value="1"/>
</dbReference>
<dbReference type="Proteomes" id="UP000186513">
    <property type="component" value="Unassembled WGS sequence"/>
</dbReference>
<dbReference type="STRING" id="1121279.SAMN02745887_00862"/>
<feature type="domain" description="Acyltransferase 3" evidence="2">
    <location>
        <begin position="18"/>
        <end position="336"/>
    </location>
</feature>
<evidence type="ECO:0000313" key="3">
    <source>
        <dbReference type="EMBL" id="SFZ73505.1"/>
    </source>
</evidence>
<accession>A0A1K2HAF8</accession>
<organism evidence="3 4">
    <name type="scientific">Chitinimonas taiwanensis DSM 18899</name>
    <dbReference type="NCBI Taxonomy" id="1121279"/>
    <lineage>
        <taxon>Bacteria</taxon>
        <taxon>Pseudomonadati</taxon>
        <taxon>Pseudomonadota</taxon>
        <taxon>Betaproteobacteria</taxon>
        <taxon>Neisseriales</taxon>
        <taxon>Chitinibacteraceae</taxon>
        <taxon>Chitinimonas</taxon>
    </lineage>
</organism>
<feature type="transmembrane region" description="Helical" evidence="1">
    <location>
        <begin position="202"/>
        <end position="218"/>
    </location>
</feature>
<dbReference type="GO" id="GO:0016787">
    <property type="term" value="F:hydrolase activity"/>
    <property type="evidence" value="ECO:0007669"/>
    <property type="project" value="UniProtKB-KW"/>
</dbReference>
<evidence type="ECO:0000259" key="2">
    <source>
        <dbReference type="Pfam" id="PF01757"/>
    </source>
</evidence>
<dbReference type="InterPro" id="IPR002656">
    <property type="entry name" value="Acyl_transf_3_dom"/>
</dbReference>
<dbReference type="PANTHER" id="PTHR23028:SF53">
    <property type="entry name" value="ACYL_TRANSF_3 DOMAIN-CONTAINING PROTEIN"/>
    <property type="match status" value="1"/>
</dbReference>
<dbReference type="EMBL" id="FPKR01000003">
    <property type="protein sequence ID" value="SFZ73505.1"/>
    <property type="molecule type" value="Genomic_DNA"/>
</dbReference>
<dbReference type="GO" id="GO:0016747">
    <property type="term" value="F:acyltransferase activity, transferring groups other than amino-acyl groups"/>
    <property type="evidence" value="ECO:0007669"/>
    <property type="project" value="InterPro"/>
</dbReference>
<dbReference type="RefSeq" id="WP_072427407.1">
    <property type="nucleotide sequence ID" value="NZ_FPKR01000003.1"/>
</dbReference>
<proteinExistence type="predicted"/>
<dbReference type="AlphaFoldDB" id="A0A1K2HAF8"/>
<feature type="transmembrane region" description="Helical" evidence="1">
    <location>
        <begin position="321"/>
        <end position="339"/>
    </location>
</feature>
<dbReference type="Pfam" id="PF01757">
    <property type="entry name" value="Acyl_transf_3"/>
    <property type="match status" value="1"/>
</dbReference>
<keyword evidence="3" id="KW-0808">Transferase</keyword>
<sequence length="371" mass="41830">MRSPTLTPAPSAARFDILDVLRFAAALAVTVFHFGFRGWIDDGSGLLVFPALAPLAKYGYLGVDAFFLISGFVILLTALPRGPGSFVASRITRLYPAYWFCVCTAFAGFYLMEGRHDGQAWLIWLANMSMLQSFVGLPDIDGVYWTLAVELRFYLLIFLLLVLGQAKRIEAALWLWLLALLAMDLKLLLAPAWLEAALLKPWAHYFIAGAGFYLVWLQRLSWTRALLLALCALRAVQHAYWYMLLKAKLTGVAMDRWVVTAVVLALFLLFLAIALRKLDGLRLRRWVGLGVLTYPLYLIHEVLGKWLLFGHLNATYPTLQLVAVLLLAIACAWLIQRLVERPLTGRLKRWTQVLHARRLPANALHPQGAER</sequence>
<feature type="transmembrane region" description="Helical" evidence="1">
    <location>
        <begin position="225"/>
        <end position="245"/>
    </location>
</feature>
<feature type="transmembrane region" description="Helical" evidence="1">
    <location>
        <begin position="171"/>
        <end position="190"/>
    </location>
</feature>
<feature type="transmembrane region" description="Helical" evidence="1">
    <location>
        <begin position="257"/>
        <end position="275"/>
    </location>
</feature>
<feature type="transmembrane region" description="Helical" evidence="1">
    <location>
        <begin position="143"/>
        <end position="164"/>
    </location>
</feature>
<feature type="transmembrane region" description="Helical" evidence="1">
    <location>
        <begin position="91"/>
        <end position="112"/>
    </location>
</feature>
<keyword evidence="3" id="KW-0378">Hydrolase</keyword>
<dbReference type="GO" id="GO:0009103">
    <property type="term" value="P:lipopolysaccharide biosynthetic process"/>
    <property type="evidence" value="ECO:0007669"/>
    <property type="project" value="TreeGrafter"/>
</dbReference>
<feature type="transmembrane region" description="Helical" evidence="1">
    <location>
        <begin position="287"/>
        <end position="309"/>
    </location>
</feature>
<dbReference type="InterPro" id="IPR050879">
    <property type="entry name" value="Acyltransferase_3"/>
</dbReference>
<evidence type="ECO:0000313" key="4">
    <source>
        <dbReference type="Proteomes" id="UP000186513"/>
    </source>
</evidence>
<keyword evidence="1" id="KW-0472">Membrane</keyword>
<name>A0A1K2HAF8_9NEIS</name>
<dbReference type="GO" id="GO:0016020">
    <property type="term" value="C:membrane"/>
    <property type="evidence" value="ECO:0007669"/>
    <property type="project" value="TreeGrafter"/>
</dbReference>
<protein>
    <submittedName>
        <fullName evidence="3">Peptidoglycan/LPS O-acetylase OafA/YrhL, contains acyltransferase and SGNH-hydrolase domains</fullName>
    </submittedName>
</protein>
<gene>
    <name evidence="3" type="ORF">SAMN02745887_00862</name>
</gene>
<keyword evidence="3" id="KW-0012">Acyltransferase</keyword>
<keyword evidence="1" id="KW-1133">Transmembrane helix</keyword>
<keyword evidence="4" id="KW-1185">Reference proteome</keyword>
<feature type="transmembrane region" description="Helical" evidence="1">
    <location>
        <begin position="20"/>
        <end position="40"/>
    </location>
</feature>
<reference evidence="3 4" key="1">
    <citation type="submission" date="2016-11" db="EMBL/GenBank/DDBJ databases">
        <authorList>
            <person name="Jaros S."/>
            <person name="Januszkiewicz K."/>
            <person name="Wedrychowicz H."/>
        </authorList>
    </citation>
    <scope>NUCLEOTIDE SEQUENCE [LARGE SCALE GENOMIC DNA]</scope>
    <source>
        <strain evidence="3 4">DSM 18899</strain>
    </source>
</reference>
<feature type="transmembrane region" description="Helical" evidence="1">
    <location>
        <begin position="60"/>
        <end position="79"/>
    </location>
</feature>
<keyword evidence="1" id="KW-0812">Transmembrane</keyword>
<evidence type="ECO:0000256" key="1">
    <source>
        <dbReference type="SAM" id="Phobius"/>
    </source>
</evidence>